<feature type="region of interest" description="Disordered" evidence="1">
    <location>
        <begin position="103"/>
        <end position="161"/>
    </location>
</feature>
<name>A0ABN8PBQ1_9CNID</name>
<feature type="non-terminal residue" evidence="2">
    <location>
        <position position="1"/>
    </location>
</feature>
<proteinExistence type="predicted"/>
<keyword evidence="3" id="KW-1185">Reference proteome</keyword>
<accession>A0ABN8PBQ1</accession>
<dbReference type="Proteomes" id="UP001159405">
    <property type="component" value="Unassembled WGS sequence"/>
</dbReference>
<reference evidence="2 3" key="1">
    <citation type="submission" date="2022-05" db="EMBL/GenBank/DDBJ databases">
        <authorList>
            <consortium name="Genoscope - CEA"/>
            <person name="William W."/>
        </authorList>
    </citation>
    <scope>NUCLEOTIDE SEQUENCE [LARGE SCALE GENOMIC DNA]</scope>
</reference>
<evidence type="ECO:0000256" key="1">
    <source>
        <dbReference type="SAM" id="MobiDB-lite"/>
    </source>
</evidence>
<dbReference type="EMBL" id="CALNXK010000063">
    <property type="protein sequence ID" value="CAH3139796.1"/>
    <property type="molecule type" value="Genomic_DNA"/>
</dbReference>
<evidence type="ECO:0000313" key="3">
    <source>
        <dbReference type="Proteomes" id="UP001159405"/>
    </source>
</evidence>
<gene>
    <name evidence="2" type="ORF">PLOB_00040831</name>
</gene>
<protein>
    <submittedName>
        <fullName evidence="2">Uncharacterized protein</fullName>
    </submittedName>
</protein>
<evidence type="ECO:0000313" key="2">
    <source>
        <dbReference type="EMBL" id="CAH3139796.1"/>
    </source>
</evidence>
<comment type="caution">
    <text evidence="2">The sequence shown here is derived from an EMBL/GenBank/DDBJ whole genome shotgun (WGS) entry which is preliminary data.</text>
</comment>
<organism evidence="2 3">
    <name type="scientific">Porites lobata</name>
    <dbReference type="NCBI Taxonomy" id="104759"/>
    <lineage>
        <taxon>Eukaryota</taxon>
        <taxon>Metazoa</taxon>
        <taxon>Cnidaria</taxon>
        <taxon>Anthozoa</taxon>
        <taxon>Hexacorallia</taxon>
        <taxon>Scleractinia</taxon>
        <taxon>Fungiina</taxon>
        <taxon>Poritidae</taxon>
        <taxon>Porites</taxon>
    </lineage>
</organism>
<sequence length="241" mass="27475">NCKEIKVPKVPKLRSKKAALHLSPQEKDDLLRRRRQVHCKIPGNKIPIIRGIVMVKKQFDDLVQSCKDLLKPEIGYDEEELRRHIRAILDERRRMVREGYSYADAGGSDSDHSFEAPQSKTSGSRGKRKVSSDQDKLTPDTTDDSNSDALEDEHQLPDGATTVPLSTAKTILLAYFKKGYTKEIKKEGHLNSLCREMKIKHFKGKDKSELIMILAKELLLKKRVVLKNADFDCLHRDSISV</sequence>
<feature type="compositionally biased region" description="Acidic residues" evidence="1">
    <location>
        <begin position="141"/>
        <end position="151"/>
    </location>
</feature>